<dbReference type="Proteomes" id="UP001549036">
    <property type="component" value="Unassembled WGS sequence"/>
</dbReference>
<evidence type="ECO:0000313" key="2">
    <source>
        <dbReference type="Proteomes" id="UP001549036"/>
    </source>
</evidence>
<dbReference type="RefSeq" id="WP_354417387.1">
    <property type="nucleotide sequence ID" value="NZ_JBEPLM010000018.1"/>
</dbReference>
<reference evidence="1 2" key="1">
    <citation type="submission" date="2024-06" db="EMBL/GenBank/DDBJ databases">
        <title>Genomic Encyclopedia of Type Strains, Phase IV (KMG-IV): sequencing the most valuable type-strain genomes for metagenomic binning, comparative biology and taxonomic classification.</title>
        <authorList>
            <person name="Goeker M."/>
        </authorList>
    </citation>
    <scope>NUCLEOTIDE SEQUENCE [LARGE SCALE GENOMIC DNA]</scope>
    <source>
        <strain evidence="1 2">DSM 29846</strain>
    </source>
</reference>
<dbReference type="EMBL" id="JBEPLM010000018">
    <property type="protein sequence ID" value="MET3596823.1"/>
    <property type="molecule type" value="Genomic_DNA"/>
</dbReference>
<organism evidence="1 2">
    <name type="scientific">Mesorhizobium shonense</name>
    <dbReference type="NCBI Taxonomy" id="1209948"/>
    <lineage>
        <taxon>Bacteria</taxon>
        <taxon>Pseudomonadati</taxon>
        <taxon>Pseudomonadota</taxon>
        <taxon>Alphaproteobacteria</taxon>
        <taxon>Hyphomicrobiales</taxon>
        <taxon>Phyllobacteriaceae</taxon>
        <taxon>Mesorhizobium</taxon>
    </lineage>
</organism>
<accession>A0ABV2I2U3</accession>
<comment type="caution">
    <text evidence="1">The sequence shown here is derived from an EMBL/GenBank/DDBJ whole genome shotgun (WGS) entry which is preliminary data.</text>
</comment>
<name>A0ABV2I2U3_9HYPH</name>
<keyword evidence="2" id="KW-1185">Reference proteome</keyword>
<gene>
    <name evidence="1" type="ORF">ABID26_006247</name>
</gene>
<evidence type="ECO:0000313" key="1">
    <source>
        <dbReference type="EMBL" id="MET3596823.1"/>
    </source>
</evidence>
<proteinExistence type="predicted"/>
<protein>
    <submittedName>
        <fullName evidence="1">Uncharacterized protein</fullName>
    </submittedName>
</protein>
<sequence>MDEMRSVPMTNRWRINEAGLHCRYLGRNDPAAFVFIGWATKAVTFRVLRPPPLPANAQ</sequence>